<dbReference type="InterPro" id="IPR004358">
    <property type="entry name" value="Sig_transdc_His_kin-like_C"/>
</dbReference>
<keyword evidence="6" id="KW-0418">Kinase</keyword>
<keyword evidence="4" id="KW-0175">Coiled coil</keyword>
<name>A0ABW6BXS8_9BACT</name>
<keyword evidence="3" id="KW-0597">Phosphoprotein</keyword>
<dbReference type="PANTHER" id="PTHR43065">
    <property type="entry name" value="SENSOR HISTIDINE KINASE"/>
    <property type="match status" value="1"/>
</dbReference>
<dbReference type="EC" id="2.7.13.3" evidence="2"/>
<feature type="coiled-coil region" evidence="4">
    <location>
        <begin position="5"/>
        <end position="32"/>
    </location>
</feature>
<accession>A0ABW6BXS8</accession>
<evidence type="ECO:0000313" key="7">
    <source>
        <dbReference type="Proteomes" id="UP001597641"/>
    </source>
</evidence>
<dbReference type="PRINTS" id="PR00344">
    <property type="entry name" value="BCTRLSENSOR"/>
</dbReference>
<dbReference type="Gene3D" id="1.10.287.130">
    <property type="match status" value="1"/>
</dbReference>
<dbReference type="InterPro" id="IPR003661">
    <property type="entry name" value="HisK_dim/P_dom"/>
</dbReference>
<dbReference type="RefSeq" id="WP_377486829.1">
    <property type="nucleotide sequence ID" value="NZ_JBHUOX010000012.1"/>
</dbReference>
<dbReference type="PANTHER" id="PTHR43065:SF42">
    <property type="entry name" value="TWO-COMPONENT SENSOR PPRA"/>
    <property type="match status" value="1"/>
</dbReference>
<dbReference type="Pfam" id="PF02518">
    <property type="entry name" value="HATPase_c"/>
    <property type="match status" value="1"/>
</dbReference>
<evidence type="ECO:0000256" key="1">
    <source>
        <dbReference type="ARBA" id="ARBA00000085"/>
    </source>
</evidence>
<sequence>MMEQTEAVQMQTQELQAKIAELEKELADNKREAHIEAALERIRARAMDMHHSFELSDVLSVLFEQYDILGICPVFSHLTLFDVENNKFSFRTTGRDGQRVQAEQRIDIDAIDAWKDSVENWKKGGPTQVNAHVYPKEILPQVFQLFEEILSTIPPEARYYPEDFPNGLFITQGYCKFGYVGFGHIRPATEEEKEVVRKIAVEFERLYQRFIDLQRAEAQIKEAQVEASLERLRAQTMAMHSSDDVANSTGLLFSELDRLGIPLLRCGLIIIDGKEKTMQVWRATTTPEGTIGQVSGKVSMSIHPMLEAGYNAWVRKESVLRYDLSGDDLQNYYKALSNNASQFTKSVTTEKQTSTSFYFNEGALFTFTKEPLDEETSSVMKRFAAVFSLTYRRYLDLKIAEAQAREAVKQASLDRVRAEIASMRTTGDLEKITPLIWNELTILGVPFIRCGVFIMDESQQVSHTYLSTPEGKAVAAFDLPYNAPGNISQIVHQWQNRKFYTEYWDEEAYTAFAGHLVQHGVITSTEQYLNALPAGGFYLHFAPFLQGMLYVGNITQLGDEEIKLIQSLADAFSTAYARYEDFNKLESAKSQVDNTLMELKQAQQQLIHAEKMASLGQLTAGVAHEIQNPLNFINNFSLINAELIAELKEEINRGNMEEVKAIAENLKENEEKITHHGKRADAIVKGMLQHTRTRTGQKEPTDINDLCDEYLRLSYHGLRAKDKTFKAEIKTDFDERIGKIKVVPQEIGRVLLNLFNNAFYAVNEKKQKLKSAFEPVVKVVTRMENEHVIIKVTDNGSGIPKKIIDRIFQPFFTTKPTGQGTGLGLSISYDIIKAHGGVIKVKTKEGEGSTFELELPLQNT</sequence>
<organism evidence="6 7">
    <name type="scientific">Pontibacter toksunensis</name>
    <dbReference type="NCBI Taxonomy" id="1332631"/>
    <lineage>
        <taxon>Bacteria</taxon>
        <taxon>Pseudomonadati</taxon>
        <taxon>Bacteroidota</taxon>
        <taxon>Cytophagia</taxon>
        <taxon>Cytophagales</taxon>
        <taxon>Hymenobacteraceae</taxon>
        <taxon>Pontibacter</taxon>
    </lineage>
</organism>
<dbReference type="SUPFAM" id="SSF55874">
    <property type="entry name" value="ATPase domain of HSP90 chaperone/DNA topoisomerase II/histidine kinase"/>
    <property type="match status" value="1"/>
</dbReference>
<evidence type="ECO:0000259" key="5">
    <source>
        <dbReference type="PROSITE" id="PS50109"/>
    </source>
</evidence>
<dbReference type="SUPFAM" id="SSF47384">
    <property type="entry name" value="Homodimeric domain of signal transducing histidine kinase"/>
    <property type="match status" value="1"/>
</dbReference>
<evidence type="ECO:0000313" key="6">
    <source>
        <dbReference type="EMBL" id="MFD3001971.1"/>
    </source>
</evidence>
<feature type="domain" description="Histidine kinase" evidence="5">
    <location>
        <begin position="621"/>
        <end position="859"/>
    </location>
</feature>
<dbReference type="EMBL" id="JBHUOX010000012">
    <property type="protein sequence ID" value="MFD3001971.1"/>
    <property type="molecule type" value="Genomic_DNA"/>
</dbReference>
<comment type="catalytic activity">
    <reaction evidence="1">
        <text>ATP + protein L-histidine = ADP + protein N-phospho-L-histidine.</text>
        <dbReference type="EC" id="2.7.13.3"/>
    </reaction>
</comment>
<dbReference type="InterPro" id="IPR036097">
    <property type="entry name" value="HisK_dim/P_sf"/>
</dbReference>
<evidence type="ECO:0000256" key="3">
    <source>
        <dbReference type="ARBA" id="ARBA00022553"/>
    </source>
</evidence>
<dbReference type="InterPro" id="IPR003594">
    <property type="entry name" value="HATPase_dom"/>
</dbReference>
<gene>
    <name evidence="6" type="ORF">ACFS7Z_16485</name>
</gene>
<dbReference type="SMART" id="SM00387">
    <property type="entry name" value="HATPase_c"/>
    <property type="match status" value="1"/>
</dbReference>
<dbReference type="InterPro" id="IPR036890">
    <property type="entry name" value="HATPase_C_sf"/>
</dbReference>
<keyword evidence="6" id="KW-0808">Transferase</keyword>
<dbReference type="InterPro" id="IPR005467">
    <property type="entry name" value="His_kinase_dom"/>
</dbReference>
<evidence type="ECO:0000256" key="2">
    <source>
        <dbReference type="ARBA" id="ARBA00012438"/>
    </source>
</evidence>
<dbReference type="Gene3D" id="3.30.565.10">
    <property type="entry name" value="Histidine kinase-like ATPase, C-terminal domain"/>
    <property type="match status" value="1"/>
</dbReference>
<protein>
    <recommendedName>
        <fullName evidence="2">histidine kinase</fullName>
        <ecNumber evidence="2">2.7.13.3</ecNumber>
    </recommendedName>
</protein>
<comment type="caution">
    <text evidence="6">The sequence shown here is derived from an EMBL/GenBank/DDBJ whole genome shotgun (WGS) entry which is preliminary data.</text>
</comment>
<proteinExistence type="predicted"/>
<reference evidence="7" key="1">
    <citation type="journal article" date="2019" name="Int. J. Syst. Evol. Microbiol.">
        <title>The Global Catalogue of Microorganisms (GCM) 10K type strain sequencing project: providing services to taxonomists for standard genome sequencing and annotation.</title>
        <authorList>
            <consortium name="The Broad Institute Genomics Platform"/>
            <consortium name="The Broad Institute Genome Sequencing Center for Infectious Disease"/>
            <person name="Wu L."/>
            <person name="Ma J."/>
        </authorList>
    </citation>
    <scope>NUCLEOTIDE SEQUENCE [LARGE SCALE GENOMIC DNA]</scope>
    <source>
        <strain evidence="7">KCTC 23984</strain>
    </source>
</reference>
<dbReference type="PROSITE" id="PS50109">
    <property type="entry name" value="HIS_KIN"/>
    <property type="match status" value="1"/>
</dbReference>
<keyword evidence="7" id="KW-1185">Reference proteome</keyword>
<dbReference type="GO" id="GO:0016301">
    <property type="term" value="F:kinase activity"/>
    <property type="evidence" value="ECO:0007669"/>
    <property type="project" value="UniProtKB-KW"/>
</dbReference>
<dbReference type="Proteomes" id="UP001597641">
    <property type="component" value="Unassembled WGS sequence"/>
</dbReference>
<evidence type="ECO:0000256" key="4">
    <source>
        <dbReference type="SAM" id="Coils"/>
    </source>
</evidence>
<dbReference type="CDD" id="cd00082">
    <property type="entry name" value="HisKA"/>
    <property type="match status" value="1"/>
</dbReference>
<feature type="coiled-coil region" evidence="4">
    <location>
        <begin position="582"/>
        <end position="612"/>
    </location>
</feature>